<comment type="subcellular location">
    <subcellularLocation>
        <location evidence="1">Cell inner membrane</location>
        <topology evidence="1">Multi-pass membrane protein</topology>
    </subcellularLocation>
    <subcellularLocation>
        <location evidence="8">Cell membrane</location>
        <topology evidence="8">Multi-pass membrane protein</topology>
    </subcellularLocation>
</comment>
<dbReference type="InterPro" id="IPR035906">
    <property type="entry name" value="MetI-like_sf"/>
</dbReference>
<evidence type="ECO:0000256" key="7">
    <source>
        <dbReference type="ARBA" id="ARBA00023136"/>
    </source>
</evidence>
<comment type="similarity">
    <text evidence="8">Belongs to the binding-protein-dependent transport system permease family.</text>
</comment>
<dbReference type="PROSITE" id="PS50928">
    <property type="entry name" value="ABC_TM1"/>
    <property type="match status" value="2"/>
</dbReference>
<feature type="transmembrane region" description="Helical" evidence="8">
    <location>
        <begin position="498"/>
        <end position="519"/>
    </location>
</feature>
<evidence type="ECO:0000256" key="1">
    <source>
        <dbReference type="ARBA" id="ARBA00004429"/>
    </source>
</evidence>
<evidence type="ECO:0000256" key="4">
    <source>
        <dbReference type="ARBA" id="ARBA00022519"/>
    </source>
</evidence>
<dbReference type="SUPFAM" id="SSF161098">
    <property type="entry name" value="MetI-like"/>
    <property type="match status" value="2"/>
</dbReference>
<evidence type="ECO:0000256" key="5">
    <source>
        <dbReference type="ARBA" id="ARBA00022692"/>
    </source>
</evidence>
<dbReference type="GO" id="GO:0055085">
    <property type="term" value="P:transmembrane transport"/>
    <property type="evidence" value="ECO:0007669"/>
    <property type="project" value="InterPro"/>
</dbReference>
<dbReference type="Proteomes" id="UP000230161">
    <property type="component" value="Unassembled WGS sequence"/>
</dbReference>
<evidence type="ECO:0000313" key="11">
    <source>
        <dbReference type="Proteomes" id="UP000230161"/>
    </source>
</evidence>
<evidence type="ECO:0000256" key="2">
    <source>
        <dbReference type="ARBA" id="ARBA00022448"/>
    </source>
</evidence>
<feature type="transmembrane region" description="Helical" evidence="8">
    <location>
        <begin position="326"/>
        <end position="352"/>
    </location>
</feature>
<gene>
    <name evidence="10" type="ORF">CLV54_2208</name>
</gene>
<feature type="transmembrane region" description="Helical" evidence="8">
    <location>
        <begin position="74"/>
        <end position="100"/>
    </location>
</feature>
<accession>A0A2M9BWV3</accession>
<evidence type="ECO:0000256" key="8">
    <source>
        <dbReference type="RuleBase" id="RU363032"/>
    </source>
</evidence>
<dbReference type="InterPro" id="IPR000515">
    <property type="entry name" value="MetI-like"/>
</dbReference>
<evidence type="ECO:0000256" key="3">
    <source>
        <dbReference type="ARBA" id="ARBA00022475"/>
    </source>
</evidence>
<dbReference type="OrthoDB" id="9804629at2"/>
<evidence type="ECO:0000259" key="9">
    <source>
        <dbReference type="PROSITE" id="PS50928"/>
    </source>
</evidence>
<feature type="transmembrane region" description="Helical" evidence="8">
    <location>
        <begin position="552"/>
        <end position="573"/>
    </location>
</feature>
<protein>
    <submittedName>
        <fullName evidence="10">Iron(III) transport system permease protein</fullName>
    </submittedName>
</protein>
<dbReference type="AlphaFoldDB" id="A0A2M9BWV3"/>
<keyword evidence="11" id="KW-1185">Reference proteome</keyword>
<dbReference type="Pfam" id="PF00528">
    <property type="entry name" value="BPD_transp_1"/>
    <property type="match status" value="2"/>
</dbReference>
<keyword evidence="4" id="KW-0997">Cell inner membrane</keyword>
<feature type="transmembrane region" description="Helical" evidence="8">
    <location>
        <begin position="166"/>
        <end position="186"/>
    </location>
</feature>
<dbReference type="EMBL" id="PGFB01000003">
    <property type="protein sequence ID" value="PJJ62405.1"/>
    <property type="molecule type" value="Genomic_DNA"/>
</dbReference>
<feature type="transmembrane region" description="Helical" evidence="8">
    <location>
        <begin position="221"/>
        <end position="243"/>
    </location>
</feature>
<evidence type="ECO:0000313" key="10">
    <source>
        <dbReference type="EMBL" id="PJJ62405.1"/>
    </source>
</evidence>
<keyword evidence="5 8" id="KW-0812">Transmembrane</keyword>
<feature type="transmembrane region" description="Helical" evidence="8">
    <location>
        <begin position="386"/>
        <end position="404"/>
    </location>
</feature>
<proteinExistence type="inferred from homology"/>
<organism evidence="10 11">
    <name type="scientific">Compostimonas suwonensis</name>
    <dbReference type="NCBI Taxonomy" id="1048394"/>
    <lineage>
        <taxon>Bacteria</taxon>
        <taxon>Bacillati</taxon>
        <taxon>Actinomycetota</taxon>
        <taxon>Actinomycetes</taxon>
        <taxon>Micrococcales</taxon>
        <taxon>Microbacteriaceae</taxon>
        <taxon>Compostimonas</taxon>
    </lineage>
</organism>
<dbReference type="CDD" id="cd06261">
    <property type="entry name" value="TM_PBP2"/>
    <property type="match status" value="2"/>
</dbReference>
<feature type="domain" description="ABC transmembrane type-1" evidence="9">
    <location>
        <begin position="78"/>
        <end position="293"/>
    </location>
</feature>
<keyword evidence="7 8" id="KW-0472">Membrane</keyword>
<feature type="transmembrane region" description="Helical" evidence="8">
    <location>
        <begin position="28"/>
        <end position="54"/>
    </location>
</feature>
<feature type="transmembrane region" description="Helical" evidence="8">
    <location>
        <begin position="416"/>
        <end position="438"/>
    </location>
</feature>
<comment type="caution">
    <text evidence="10">The sequence shown here is derived from an EMBL/GenBank/DDBJ whole genome shotgun (WGS) entry which is preliminary data.</text>
</comment>
<keyword evidence="2 8" id="KW-0813">Transport</keyword>
<dbReference type="Gene3D" id="1.10.3720.10">
    <property type="entry name" value="MetI-like"/>
    <property type="match status" value="2"/>
</dbReference>
<dbReference type="GO" id="GO:0005886">
    <property type="term" value="C:plasma membrane"/>
    <property type="evidence" value="ECO:0007669"/>
    <property type="project" value="UniProtKB-SubCell"/>
</dbReference>
<name>A0A2M9BWV3_9MICO</name>
<reference evidence="10 11" key="1">
    <citation type="submission" date="2017-11" db="EMBL/GenBank/DDBJ databases">
        <title>Genomic Encyclopedia of Archaeal and Bacterial Type Strains, Phase II (KMG-II): From Individual Species to Whole Genera.</title>
        <authorList>
            <person name="Goeker M."/>
        </authorList>
    </citation>
    <scope>NUCLEOTIDE SEQUENCE [LARGE SCALE GENOMIC DNA]</scope>
    <source>
        <strain evidence="10 11">DSM 25625</strain>
    </source>
</reference>
<keyword evidence="6 8" id="KW-1133">Transmembrane helix</keyword>
<dbReference type="PANTHER" id="PTHR43357">
    <property type="entry name" value="INNER MEMBRANE ABC TRANSPORTER PERMEASE PROTEIN YDCV"/>
    <property type="match status" value="1"/>
</dbReference>
<feature type="transmembrane region" description="Helical" evidence="8">
    <location>
        <begin position="274"/>
        <end position="292"/>
    </location>
</feature>
<feature type="transmembrane region" description="Helical" evidence="8">
    <location>
        <begin position="112"/>
        <end position="136"/>
    </location>
</feature>
<sequence length="585" mass="62047">MSAVVRERTTRATVDTAGAPRRRFRGKWIVGLVIAAFFGALLVYPVGSMLVRVFFVDGSFNTDAFVSAWNQTGIATVLLNTLIFVVGTGVVAIGFALVLAWINERTDARSEVLSRFLGIAPLLLPPIATSIGWVFLLSPGAGFINGILRTLLGAAGLHLEDGPLNIFTWPGMVLVAGITTMPFAYLPISSALRNMSPALEEASTIAGASTFRTFRKVTVPAIAPAMASAAVLVSILTLALYAVPSIIGTGAEIEVLAARIVGLLTYSYPPQTDSAVVLGLIVLVVVAIGSFVQNRLLRRGDFAKVEGKATHATVVRLGRWRWPARVFTIVFVCCISILPLAAMLIVSLQSFWSSTVRFDTLTLKSYGEVFGDDPVVADALVRSVEIAVIGATVLIIFSLTMSLFARSSGRVANTLVSWAAAAPGSLSHIIVGVAFVVAFSGPPFHLGGTTLIILLCFIAMYVPQSYFAVSSSVGQLGQDLLDSSAISGASQARTIRRIIIPLSIGGIVAGWTLTVNMMLSDVTASILLSGTNNAVLGYEILDLYQNSGYSRLAALAIVVVLVTAGVFLIGQIIDSRSRKWRSHRA</sequence>
<feature type="transmembrane region" description="Helical" evidence="8">
    <location>
        <begin position="444"/>
        <end position="462"/>
    </location>
</feature>
<evidence type="ECO:0000256" key="6">
    <source>
        <dbReference type="ARBA" id="ARBA00022989"/>
    </source>
</evidence>
<keyword evidence="3" id="KW-1003">Cell membrane</keyword>
<dbReference type="PANTHER" id="PTHR43357:SF4">
    <property type="entry name" value="INNER MEMBRANE ABC TRANSPORTER PERMEASE PROTEIN YDCV"/>
    <property type="match status" value="1"/>
</dbReference>
<feature type="domain" description="ABC transmembrane type-1" evidence="9">
    <location>
        <begin position="380"/>
        <end position="570"/>
    </location>
</feature>